<feature type="transmembrane region" description="Helical" evidence="6">
    <location>
        <begin position="39"/>
        <end position="61"/>
    </location>
</feature>
<comment type="subcellular location">
    <subcellularLocation>
        <location evidence="1">Membrane</location>
        <topology evidence="1">Multi-pass membrane protein</topology>
    </subcellularLocation>
</comment>
<evidence type="ECO:0000256" key="1">
    <source>
        <dbReference type="ARBA" id="ARBA00004141"/>
    </source>
</evidence>
<comment type="caution">
    <text evidence="7">The sequence shown here is derived from an EMBL/GenBank/DDBJ whole genome shotgun (WGS) entry which is preliminary data.</text>
</comment>
<protein>
    <submittedName>
        <fullName evidence="7">Permease</fullName>
    </submittedName>
</protein>
<evidence type="ECO:0000313" key="8">
    <source>
        <dbReference type="Proteomes" id="UP000035553"/>
    </source>
</evidence>
<sequence>MRKWTALQWMKILLIILLLFLNGYLFYRLLPFIGSVTHFLMRIAIPFFAAAIISYLLHPLVGRVQRLGLHRTMAILVIYAVFFSIVGFAIYKGGPVLLHELRSLDHEITNYQQLYETNLDRVYTSTPEAVHDQVNEALVRIKHSMNKMGKGIIDWCSNVIRSFLTLLLIPFLSFYMLKDAALIKKNVLLLVPKKWRKQTADLCAEMDQSIGMYIRGQLTVCGILAVMATIGLWILKVPYPMVFGLFIGATDLIPYFGPFIGAAPAVLVAATKSFYAMSGVILMIILIQFLEGSVIEPIVVGKSAEIHPLYIMLAVGAGGELAGIVGMLLAIPCFIIIRTCLRHLNERFRIIDK</sequence>
<evidence type="ECO:0000256" key="6">
    <source>
        <dbReference type="SAM" id="Phobius"/>
    </source>
</evidence>
<feature type="transmembrane region" description="Helical" evidence="6">
    <location>
        <begin position="241"/>
        <end position="267"/>
    </location>
</feature>
<dbReference type="InterPro" id="IPR002549">
    <property type="entry name" value="AI-2E-like"/>
</dbReference>
<evidence type="ECO:0000256" key="5">
    <source>
        <dbReference type="ARBA" id="ARBA00023136"/>
    </source>
</evidence>
<feature type="transmembrane region" description="Helical" evidence="6">
    <location>
        <begin position="310"/>
        <end position="337"/>
    </location>
</feature>
<dbReference type="STRING" id="1069536.SINU_03935"/>
<name>A0A0U1QQX8_9BACL</name>
<feature type="transmembrane region" description="Helical" evidence="6">
    <location>
        <begin position="274"/>
        <end position="290"/>
    </location>
</feature>
<comment type="similarity">
    <text evidence="2">Belongs to the autoinducer-2 exporter (AI-2E) (TC 2.A.86) family.</text>
</comment>
<feature type="transmembrane region" description="Helical" evidence="6">
    <location>
        <begin position="216"/>
        <end position="235"/>
    </location>
</feature>
<reference evidence="7 8" key="1">
    <citation type="journal article" date="2011" name="J. Bacteriol.">
        <title>Draft genome sequence of Sporolactobacillus inulinus strain CASD, an efficient D-lactic acid-producing bacterium with high-concentration lactate tolerance capability.</title>
        <authorList>
            <person name="Yu B."/>
            <person name="Su F."/>
            <person name="Wang L."/>
            <person name="Xu K."/>
            <person name="Zhao B."/>
            <person name="Xu P."/>
        </authorList>
    </citation>
    <scope>NUCLEOTIDE SEQUENCE [LARGE SCALE GENOMIC DNA]</scope>
    <source>
        <strain evidence="7 8">CASD</strain>
    </source>
</reference>
<feature type="transmembrane region" description="Helical" evidence="6">
    <location>
        <begin position="12"/>
        <end position="33"/>
    </location>
</feature>
<organism evidence="7 8">
    <name type="scientific">Sporolactobacillus inulinus CASD</name>
    <dbReference type="NCBI Taxonomy" id="1069536"/>
    <lineage>
        <taxon>Bacteria</taxon>
        <taxon>Bacillati</taxon>
        <taxon>Bacillota</taxon>
        <taxon>Bacilli</taxon>
        <taxon>Bacillales</taxon>
        <taxon>Sporolactobacillaceae</taxon>
        <taxon>Sporolactobacillus</taxon>
    </lineage>
</organism>
<keyword evidence="5 6" id="KW-0472">Membrane</keyword>
<dbReference type="Proteomes" id="UP000035553">
    <property type="component" value="Unassembled WGS sequence"/>
</dbReference>
<keyword evidence="3 6" id="KW-0812">Transmembrane</keyword>
<dbReference type="PANTHER" id="PTHR21716">
    <property type="entry name" value="TRANSMEMBRANE PROTEIN"/>
    <property type="match status" value="1"/>
</dbReference>
<dbReference type="EMBL" id="AFVQ02000050">
    <property type="protein sequence ID" value="KLI03209.1"/>
    <property type="molecule type" value="Genomic_DNA"/>
</dbReference>
<dbReference type="OrthoDB" id="9793390at2"/>
<dbReference type="PANTHER" id="PTHR21716:SF15">
    <property type="entry name" value="TRANSPORT PROTEIN YRRI-RELATED"/>
    <property type="match status" value="1"/>
</dbReference>
<dbReference type="GO" id="GO:0016020">
    <property type="term" value="C:membrane"/>
    <property type="evidence" value="ECO:0007669"/>
    <property type="project" value="UniProtKB-SubCell"/>
</dbReference>
<dbReference type="Pfam" id="PF01594">
    <property type="entry name" value="AI-2E_transport"/>
    <property type="match status" value="1"/>
</dbReference>
<dbReference type="AlphaFoldDB" id="A0A0U1QQX8"/>
<feature type="transmembrane region" description="Helical" evidence="6">
    <location>
        <begin position="159"/>
        <end position="177"/>
    </location>
</feature>
<keyword evidence="8" id="KW-1185">Reference proteome</keyword>
<evidence type="ECO:0000256" key="2">
    <source>
        <dbReference type="ARBA" id="ARBA00009773"/>
    </source>
</evidence>
<dbReference type="GO" id="GO:0055085">
    <property type="term" value="P:transmembrane transport"/>
    <property type="evidence" value="ECO:0007669"/>
    <property type="project" value="TreeGrafter"/>
</dbReference>
<accession>A0A0U1QQX8</accession>
<evidence type="ECO:0000256" key="3">
    <source>
        <dbReference type="ARBA" id="ARBA00022692"/>
    </source>
</evidence>
<gene>
    <name evidence="7" type="ORF">SINU_03935</name>
</gene>
<evidence type="ECO:0000313" key="7">
    <source>
        <dbReference type="EMBL" id="KLI03209.1"/>
    </source>
</evidence>
<feature type="transmembrane region" description="Helical" evidence="6">
    <location>
        <begin position="73"/>
        <end position="91"/>
    </location>
</feature>
<proteinExistence type="inferred from homology"/>
<evidence type="ECO:0000256" key="4">
    <source>
        <dbReference type="ARBA" id="ARBA00022989"/>
    </source>
</evidence>
<keyword evidence="4 6" id="KW-1133">Transmembrane helix</keyword>